<evidence type="ECO:0000256" key="1">
    <source>
        <dbReference type="SAM" id="Coils"/>
    </source>
</evidence>
<keyword evidence="1" id="KW-0175">Coiled coil</keyword>
<sequence length="1030" mass="115238">MAAMDLIEPQYLALCVFAGFVGLSALIYAIASFGMKRRPRESYRRTAGSIEQGVSAAAGNQTAAPPSVREPPQEGQGEARQVTTPVESTSGSTAGKPRGRKGILRGRGSTHPTPDCHPRQEKKKEKPAPVVQKVAEKPKPVEPEVIKPKKVKKTEAALSFSTPPVIETVTKIVEEPIMAQRNEQVQAAAPPPTQQEEKTTPAKSKKAKQALGPSGDNTDAPIKGKALVNAVRNAQLKPNEIQQMMEILIGKGGGSPDDWVMTGANQRTDPSSGLKKQLQEKEQALHKEMLLSQSNMQKLKEAKAELVQERSHTKELESQYKTKVDLQVQDIDALRRRMQQTHEQHSMETQALQATIKQMQAVMDESNMESVKQLREENNRLKTETNHAQQQKEQIMGAELARLQGEIQKMQSQVAASDSQLRKTNEMRHDYETRIQSYEAKIAQMESNTRESSSSLTKRLTEMTEELRKAEAQKRSMGTELEKSQEGMRTVSEELNQARQQLQGLSKSDDEKKTMMAKFEEKEKDAEYQRQGLETKVRAIESQLKDNEKTKEEMAQEIKNLKLEKANLENQVATTEQRPEAEGQEEPAKANGDINAKDTISLTEHEAILKEKQDSIDKLQLQMNASSTEVKTLNEQIEQQKKKNNDELSQKLLEEERQSKDVVQRLFPSIEANKALAHKEWLKDFEQKALLVLQEKEGPNQESEELNSQISSLEADCEKYSLNIESLEMEKVELAKTVAELQNEKKQLASQCDHYQSVLGDTEGMLNKLQSSVELEEQKWEEKLASTEKLLQQAKAEVVTLQSELTSLKTKQQDTSDYQKVVADLASSKSTIEQLQKDRESVAGELDDVKKQLNQLKNELGAANQRAESNSAGPEMEQLKQNVASANTENQRLSTDLETASTTIKDLKSQLENKGSSQDLQKELTATKDALEQTKKQSSTEKQLLETQIEKLKKSLQDSEGNNNSQKTTELEKELTTAKGEASKAKEELKKLTAELEKSKTQNGEPASSDSDANIKEIAALNKTLARRDD</sequence>
<accession>A0A2G8K2N6</accession>
<dbReference type="Gene3D" id="1.10.287.1490">
    <property type="match status" value="1"/>
</dbReference>
<feature type="region of interest" description="Disordered" evidence="2">
    <location>
        <begin position="857"/>
        <end position="899"/>
    </location>
</feature>
<feature type="region of interest" description="Disordered" evidence="2">
    <location>
        <begin position="180"/>
        <end position="222"/>
    </location>
</feature>
<dbReference type="STRING" id="307972.A0A2G8K2N6"/>
<keyword evidence="3" id="KW-1133">Transmembrane helix</keyword>
<feature type="compositionally biased region" description="Basic and acidic residues" evidence="2">
    <location>
        <begin position="638"/>
        <end position="653"/>
    </location>
</feature>
<keyword evidence="3" id="KW-0472">Membrane</keyword>
<feature type="compositionally biased region" description="Polar residues" evidence="2">
    <location>
        <begin position="81"/>
        <end position="93"/>
    </location>
</feature>
<evidence type="ECO:0000313" key="4">
    <source>
        <dbReference type="EMBL" id="PIK42225.1"/>
    </source>
</evidence>
<feature type="compositionally biased region" description="Polar residues" evidence="2">
    <location>
        <begin position="445"/>
        <end position="458"/>
    </location>
</feature>
<dbReference type="Proteomes" id="UP000230750">
    <property type="component" value="Unassembled WGS sequence"/>
</dbReference>
<feature type="compositionally biased region" description="Polar residues" evidence="2">
    <location>
        <begin position="1002"/>
        <end position="1012"/>
    </location>
</feature>
<dbReference type="PANTHER" id="PTHR18939:SF4">
    <property type="entry name" value="RIBOSOME-BINDING PROTEIN 1"/>
    <property type="match status" value="1"/>
</dbReference>
<dbReference type="AlphaFoldDB" id="A0A2G8K2N6"/>
<organism evidence="4 5">
    <name type="scientific">Stichopus japonicus</name>
    <name type="common">Sea cucumber</name>
    <dbReference type="NCBI Taxonomy" id="307972"/>
    <lineage>
        <taxon>Eukaryota</taxon>
        <taxon>Metazoa</taxon>
        <taxon>Echinodermata</taxon>
        <taxon>Eleutherozoa</taxon>
        <taxon>Echinozoa</taxon>
        <taxon>Holothuroidea</taxon>
        <taxon>Aspidochirotacea</taxon>
        <taxon>Aspidochirotida</taxon>
        <taxon>Stichopodidae</taxon>
        <taxon>Apostichopus</taxon>
    </lineage>
</organism>
<proteinExistence type="predicted"/>
<feature type="transmembrane region" description="Helical" evidence="3">
    <location>
        <begin position="12"/>
        <end position="35"/>
    </location>
</feature>
<dbReference type="GO" id="GO:0005789">
    <property type="term" value="C:endoplasmic reticulum membrane"/>
    <property type="evidence" value="ECO:0007669"/>
    <property type="project" value="TreeGrafter"/>
</dbReference>
<protein>
    <submittedName>
        <fullName evidence="4">Putative ribosome-binding protein 1 isoform X7</fullName>
    </submittedName>
</protein>
<feature type="coiled-coil region" evidence="1">
    <location>
        <begin position="289"/>
        <end position="319"/>
    </location>
</feature>
<feature type="compositionally biased region" description="Basic and acidic residues" evidence="2">
    <location>
        <begin position="114"/>
        <end position="127"/>
    </location>
</feature>
<evidence type="ECO:0000256" key="3">
    <source>
        <dbReference type="SAM" id="Phobius"/>
    </source>
</evidence>
<dbReference type="InterPro" id="IPR040248">
    <property type="entry name" value="RRBP1"/>
</dbReference>
<feature type="compositionally biased region" description="Basic and acidic residues" evidence="2">
    <location>
        <begin position="540"/>
        <end position="567"/>
    </location>
</feature>
<evidence type="ECO:0000256" key="2">
    <source>
        <dbReference type="SAM" id="MobiDB-lite"/>
    </source>
</evidence>
<feature type="compositionally biased region" description="Basic and acidic residues" evidence="2">
    <location>
        <begin position="459"/>
        <end position="474"/>
    </location>
</feature>
<feature type="region of interest" description="Disordered" evidence="2">
    <location>
        <begin position="627"/>
        <end position="653"/>
    </location>
</feature>
<feature type="region of interest" description="Disordered" evidence="2">
    <location>
        <begin position="540"/>
        <end position="599"/>
    </location>
</feature>
<gene>
    <name evidence="4" type="ORF">BSL78_20937</name>
</gene>
<dbReference type="EMBL" id="MRZV01000951">
    <property type="protein sequence ID" value="PIK42225.1"/>
    <property type="molecule type" value="Genomic_DNA"/>
</dbReference>
<keyword evidence="5" id="KW-1185">Reference proteome</keyword>
<feature type="region of interest" description="Disordered" evidence="2">
    <location>
        <begin position="54"/>
        <end position="142"/>
    </location>
</feature>
<feature type="compositionally biased region" description="Polar residues" evidence="2">
    <location>
        <begin position="879"/>
        <end position="899"/>
    </location>
</feature>
<feature type="compositionally biased region" description="Polar residues" evidence="2">
    <location>
        <begin position="627"/>
        <end position="637"/>
    </location>
</feature>
<reference evidence="4 5" key="1">
    <citation type="journal article" date="2017" name="PLoS Biol.">
        <title>The sea cucumber genome provides insights into morphological evolution and visceral regeneration.</title>
        <authorList>
            <person name="Zhang X."/>
            <person name="Sun L."/>
            <person name="Yuan J."/>
            <person name="Sun Y."/>
            <person name="Gao Y."/>
            <person name="Zhang L."/>
            <person name="Li S."/>
            <person name="Dai H."/>
            <person name="Hamel J.F."/>
            <person name="Liu C."/>
            <person name="Yu Y."/>
            <person name="Liu S."/>
            <person name="Lin W."/>
            <person name="Guo K."/>
            <person name="Jin S."/>
            <person name="Xu P."/>
            <person name="Storey K.B."/>
            <person name="Huan P."/>
            <person name="Zhang T."/>
            <person name="Zhou Y."/>
            <person name="Zhang J."/>
            <person name="Lin C."/>
            <person name="Li X."/>
            <person name="Xing L."/>
            <person name="Huo D."/>
            <person name="Sun M."/>
            <person name="Wang L."/>
            <person name="Mercier A."/>
            <person name="Li F."/>
            <person name="Yang H."/>
            <person name="Xiang J."/>
        </authorList>
    </citation>
    <scope>NUCLEOTIDE SEQUENCE [LARGE SCALE GENOMIC DNA]</scope>
    <source>
        <strain evidence="4">Shaxun</strain>
        <tissue evidence="4">Muscle</tissue>
    </source>
</reference>
<comment type="caution">
    <text evidence="4">The sequence shown here is derived from an EMBL/GenBank/DDBJ whole genome shotgun (WGS) entry which is preliminary data.</text>
</comment>
<evidence type="ECO:0000313" key="5">
    <source>
        <dbReference type="Proteomes" id="UP000230750"/>
    </source>
</evidence>
<keyword evidence="3" id="KW-0812">Transmembrane</keyword>
<feature type="region of interest" description="Disordered" evidence="2">
    <location>
        <begin position="953"/>
        <end position="1016"/>
    </location>
</feature>
<dbReference type="PANTHER" id="PTHR18939">
    <property type="entry name" value="RIBOSOME BINDING PROTEIN-1"/>
    <property type="match status" value="1"/>
</dbReference>
<feature type="region of interest" description="Disordered" evidence="2">
    <location>
        <begin position="443"/>
        <end position="495"/>
    </location>
</feature>
<feature type="compositionally biased region" description="Basic and acidic residues" evidence="2">
    <location>
        <begin position="969"/>
        <end position="1000"/>
    </location>
</feature>
<dbReference type="OrthoDB" id="6410656at2759"/>
<name>A0A2G8K2N6_STIJA</name>